<comment type="caution">
    <text evidence="1">The sequence shown here is derived from an EMBL/GenBank/DDBJ whole genome shotgun (WGS) entry which is preliminary data.</text>
</comment>
<accession>A0A9X3S2D8</accession>
<reference evidence="1" key="1">
    <citation type="submission" date="2022-10" db="EMBL/GenBank/DDBJ databases">
        <title>The WGS of Solirubrobacter ginsenosidimutans DSM 21036.</title>
        <authorList>
            <person name="Jiang Z."/>
        </authorList>
    </citation>
    <scope>NUCLEOTIDE SEQUENCE</scope>
    <source>
        <strain evidence="1">DSM 21036</strain>
    </source>
</reference>
<gene>
    <name evidence="1" type="ORF">OM076_29740</name>
</gene>
<name>A0A9X3S2D8_9ACTN</name>
<evidence type="ECO:0000313" key="2">
    <source>
        <dbReference type="Proteomes" id="UP001149140"/>
    </source>
</evidence>
<dbReference type="EMBL" id="JAPDOD010000034">
    <property type="protein sequence ID" value="MDA0164490.1"/>
    <property type="molecule type" value="Genomic_DNA"/>
</dbReference>
<proteinExistence type="predicted"/>
<evidence type="ECO:0000313" key="1">
    <source>
        <dbReference type="EMBL" id="MDA0164490.1"/>
    </source>
</evidence>
<keyword evidence="2" id="KW-1185">Reference proteome</keyword>
<sequence>MAWDPRGYLVCRRRCGGYLLAPTPGSGPTPCAFRCGAFASWWCELCRAEVCRDHAIAREDGTFLCERCAEEARRAIEAQERRVGGERRRRLAAAVAAVSSCTDAHQLLEAVTSHVDQPIAEDCRDAWIRVVVGKVPPNHEIAHFAPRGLRRRWEETEPRHPAWLAAGVQGAPDMTLDAAGGLWLSPPAERLEGAEATLVLRPSRPLELVGRGKDQHVTNARQRLRSGEPPVYARAVKAALEYALR</sequence>
<dbReference type="RefSeq" id="WP_270043743.1">
    <property type="nucleotide sequence ID" value="NZ_JAPDOD010000034.1"/>
</dbReference>
<organism evidence="1 2">
    <name type="scientific">Solirubrobacter ginsenosidimutans</name>
    <dbReference type="NCBI Taxonomy" id="490573"/>
    <lineage>
        <taxon>Bacteria</taxon>
        <taxon>Bacillati</taxon>
        <taxon>Actinomycetota</taxon>
        <taxon>Thermoleophilia</taxon>
        <taxon>Solirubrobacterales</taxon>
        <taxon>Solirubrobacteraceae</taxon>
        <taxon>Solirubrobacter</taxon>
    </lineage>
</organism>
<dbReference type="AlphaFoldDB" id="A0A9X3S2D8"/>
<protein>
    <submittedName>
        <fullName evidence="1">Uncharacterized protein</fullName>
    </submittedName>
</protein>
<dbReference type="Proteomes" id="UP001149140">
    <property type="component" value="Unassembled WGS sequence"/>
</dbReference>